<evidence type="ECO:0000313" key="9">
    <source>
        <dbReference type="Proteomes" id="UP000282654"/>
    </source>
</evidence>
<dbReference type="OrthoDB" id="3190733at2"/>
<dbReference type="GO" id="GO:0006352">
    <property type="term" value="P:DNA-templated transcription initiation"/>
    <property type="evidence" value="ECO:0007669"/>
    <property type="project" value="UniProtKB-UniRule"/>
</dbReference>
<dbReference type="InterPro" id="IPR014284">
    <property type="entry name" value="RNA_pol_sigma-70_dom"/>
</dbReference>
<comment type="caution">
    <text evidence="8">The sequence shown here is derived from an EMBL/GenBank/DDBJ whole genome shotgun (WGS) entry which is preliminary data.</text>
</comment>
<keyword evidence="2 6" id="KW-0805">Transcription regulation</keyword>
<organism evidence="8 9">
    <name type="scientific">Thermodesulfitimonas autotrophica</name>
    <dbReference type="NCBI Taxonomy" id="1894989"/>
    <lineage>
        <taxon>Bacteria</taxon>
        <taxon>Bacillati</taxon>
        <taxon>Bacillota</taxon>
        <taxon>Clostridia</taxon>
        <taxon>Thermoanaerobacterales</taxon>
        <taxon>Thermoanaerobacteraceae</taxon>
        <taxon>Thermodesulfitimonas</taxon>
    </lineage>
</organism>
<comment type="subunit">
    <text evidence="6">Interacts with RsgI.</text>
</comment>
<protein>
    <recommendedName>
        <fullName evidence="6">RNA polymerase sigma factor SigI</fullName>
    </recommendedName>
</protein>
<keyword evidence="9" id="KW-1185">Reference proteome</keyword>
<sequence>MDEETLRDLLTRAQRGESEARNALLAAYRKFIADSVNAYLRHASLKRRNDELSVGMIAFDEAVTRFQPERGVPFLAFARLVIKSRLANYLRQEARHREAASALEVSDARVEMQVAAARDEALWEAVAQDRAEEIRDYEKLLAAFGITIEELVALSPKHADCRASLIRAATLLAQEEEFFRRFATGKRLPLREMARRTGLSPKVICKHRKYLLALAIIFREPERFIYLHSYLKGLAKGRMAHAGNAG</sequence>
<keyword evidence="4 6" id="KW-0238">DNA-binding</keyword>
<dbReference type="SUPFAM" id="SSF88946">
    <property type="entry name" value="Sigma2 domain of RNA polymerase sigma factors"/>
    <property type="match status" value="1"/>
</dbReference>
<proteinExistence type="inferred from homology"/>
<evidence type="ECO:0000259" key="7">
    <source>
        <dbReference type="Pfam" id="PF04542"/>
    </source>
</evidence>
<dbReference type="InterPro" id="IPR013325">
    <property type="entry name" value="RNA_pol_sigma_r2"/>
</dbReference>
<feature type="DNA-binding region" description="H-T-H motif" evidence="6">
    <location>
        <begin position="190"/>
        <end position="209"/>
    </location>
</feature>
<dbReference type="HAMAP" id="MF_02064">
    <property type="entry name" value="Sigma70_SigI"/>
    <property type="match status" value="1"/>
</dbReference>
<evidence type="ECO:0000256" key="2">
    <source>
        <dbReference type="ARBA" id="ARBA00023015"/>
    </source>
</evidence>
<dbReference type="RefSeq" id="WP_123927937.1">
    <property type="nucleotide sequence ID" value="NZ_RKRE01000001.1"/>
</dbReference>
<evidence type="ECO:0000256" key="1">
    <source>
        <dbReference type="ARBA" id="ARBA00022490"/>
    </source>
</evidence>
<feature type="domain" description="RNA polymerase sigma-70 region 2" evidence="7">
    <location>
        <begin position="48"/>
        <end position="95"/>
    </location>
</feature>
<evidence type="ECO:0000256" key="4">
    <source>
        <dbReference type="ARBA" id="ARBA00023125"/>
    </source>
</evidence>
<feature type="short sequence motif" description="Polymerase core binding" evidence="6">
    <location>
        <begin position="50"/>
        <end position="63"/>
    </location>
</feature>
<comment type="function">
    <text evidence="6">Sigma factors are initiation factors that promote the attachment of RNA polymerase to specific initiation sites and are then released.</text>
</comment>
<dbReference type="InterPro" id="IPR014244">
    <property type="entry name" value="RNA_pol_sigma-I"/>
</dbReference>
<dbReference type="Gene3D" id="1.10.1740.10">
    <property type="match status" value="1"/>
</dbReference>
<gene>
    <name evidence="6" type="primary">sigI</name>
    <name evidence="8" type="ORF">EDD75_0665</name>
</gene>
<dbReference type="GO" id="GO:0005737">
    <property type="term" value="C:cytoplasm"/>
    <property type="evidence" value="ECO:0007669"/>
    <property type="project" value="UniProtKB-SubCell"/>
</dbReference>
<dbReference type="Proteomes" id="UP000282654">
    <property type="component" value="Unassembled WGS sequence"/>
</dbReference>
<dbReference type="NCBIfam" id="TIGR02937">
    <property type="entry name" value="sigma70-ECF"/>
    <property type="match status" value="1"/>
</dbReference>
<evidence type="ECO:0000256" key="3">
    <source>
        <dbReference type="ARBA" id="ARBA00023082"/>
    </source>
</evidence>
<evidence type="ECO:0000313" key="8">
    <source>
        <dbReference type="EMBL" id="RPF49840.1"/>
    </source>
</evidence>
<dbReference type="PANTHER" id="PTHR30385:SF6">
    <property type="entry name" value="RNA POLYMERASE SIGMA FACTOR SIGI"/>
    <property type="match status" value="1"/>
</dbReference>
<dbReference type="PIRSF" id="PIRSF038953">
    <property type="entry name" value="SigI"/>
    <property type="match status" value="1"/>
</dbReference>
<comment type="similarity">
    <text evidence="6">Belongs to the sigma-70 factor family. SigI subfamily.</text>
</comment>
<dbReference type="Pfam" id="PF04542">
    <property type="entry name" value="Sigma70_r2"/>
    <property type="match status" value="1"/>
</dbReference>
<evidence type="ECO:0000256" key="6">
    <source>
        <dbReference type="HAMAP-Rule" id="MF_02064"/>
    </source>
</evidence>
<dbReference type="GO" id="GO:0016987">
    <property type="term" value="F:sigma factor activity"/>
    <property type="evidence" value="ECO:0007669"/>
    <property type="project" value="UniProtKB-UniRule"/>
</dbReference>
<reference evidence="8 9" key="1">
    <citation type="submission" date="2018-11" db="EMBL/GenBank/DDBJ databases">
        <title>Genomic Encyclopedia of Type Strains, Phase IV (KMG-IV): sequencing the most valuable type-strain genomes for metagenomic binning, comparative biology and taxonomic classification.</title>
        <authorList>
            <person name="Goeker M."/>
        </authorList>
    </citation>
    <scope>NUCLEOTIDE SEQUENCE [LARGE SCALE GENOMIC DNA]</scope>
    <source>
        <strain evidence="8 9">DSM 102936</strain>
    </source>
</reference>
<keyword evidence="6" id="KW-0346">Stress response</keyword>
<keyword evidence="1 6" id="KW-0963">Cytoplasm</keyword>
<name>A0A3N5B2N8_9THEO</name>
<comment type="subcellular location">
    <subcellularLocation>
        <location evidence="6">Cytoplasm</location>
    </subcellularLocation>
</comment>
<comment type="activity regulation">
    <text evidence="6">Negatively regulated by the anti-sigma-I factor RsgI.</text>
</comment>
<dbReference type="EMBL" id="RKRE01000001">
    <property type="protein sequence ID" value="RPF49840.1"/>
    <property type="molecule type" value="Genomic_DNA"/>
</dbReference>
<keyword evidence="3 6" id="KW-0731">Sigma factor</keyword>
<keyword evidence="5 6" id="KW-0804">Transcription</keyword>
<dbReference type="PANTHER" id="PTHR30385">
    <property type="entry name" value="SIGMA FACTOR F FLAGELLAR"/>
    <property type="match status" value="1"/>
</dbReference>
<accession>A0A3N5B2N8</accession>
<evidence type="ECO:0000256" key="5">
    <source>
        <dbReference type="ARBA" id="ARBA00023163"/>
    </source>
</evidence>
<dbReference type="InterPro" id="IPR007627">
    <property type="entry name" value="RNA_pol_sigma70_r2"/>
</dbReference>
<dbReference type="GO" id="GO:0003677">
    <property type="term" value="F:DNA binding"/>
    <property type="evidence" value="ECO:0007669"/>
    <property type="project" value="UniProtKB-UniRule"/>
</dbReference>
<dbReference type="AlphaFoldDB" id="A0A3N5B2N8"/>